<dbReference type="AlphaFoldDB" id="A0A1B1NGZ2"/>
<keyword evidence="2" id="KW-1185">Reference proteome</keyword>
<organism evidence="1 2">
    <name type="scientific">Serinicoccus hydrothermalis</name>
    <dbReference type="NCBI Taxonomy" id="1758689"/>
    <lineage>
        <taxon>Bacteria</taxon>
        <taxon>Bacillati</taxon>
        <taxon>Actinomycetota</taxon>
        <taxon>Actinomycetes</taxon>
        <taxon>Micrococcales</taxon>
        <taxon>Ornithinimicrobiaceae</taxon>
        <taxon>Serinicoccus</taxon>
    </lineage>
</organism>
<sequence length="108" mass="11367">MGHVVRVDGDRLAAAAQEQDGAGAALEEIAEGLARVLTMVAQGAGEGSLADTARAAAGHWRRGLREVGEQGRSLARATRQAREDYLVVEQLLTGGWRGAHSAPARWVP</sequence>
<evidence type="ECO:0000313" key="1">
    <source>
        <dbReference type="EMBL" id="ANS80693.1"/>
    </source>
</evidence>
<name>A0A1B1NGZ2_9MICO</name>
<dbReference type="STRING" id="1758689.SGUI_3297"/>
<evidence type="ECO:0000313" key="2">
    <source>
        <dbReference type="Proteomes" id="UP000092482"/>
    </source>
</evidence>
<dbReference type="SUPFAM" id="SSF140453">
    <property type="entry name" value="EsxAB dimer-like"/>
    <property type="match status" value="1"/>
</dbReference>
<dbReference type="KEGG" id="serj:SGUI_3297"/>
<accession>A0A1B1NGZ2</accession>
<reference evidence="1 2" key="1">
    <citation type="submission" date="2016-03" db="EMBL/GenBank/DDBJ databases">
        <title>Shallow-sea hydrothermal system.</title>
        <authorList>
            <person name="Tang K."/>
        </authorList>
    </citation>
    <scope>NUCLEOTIDE SEQUENCE [LARGE SCALE GENOMIC DNA]</scope>
    <source>
        <strain evidence="1 2">JLT9</strain>
    </source>
</reference>
<proteinExistence type="predicted"/>
<dbReference type="Proteomes" id="UP000092482">
    <property type="component" value="Chromosome"/>
</dbReference>
<dbReference type="EMBL" id="CP014989">
    <property type="protein sequence ID" value="ANS80693.1"/>
    <property type="molecule type" value="Genomic_DNA"/>
</dbReference>
<protein>
    <submittedName>
        <fullName evidence="1">Uncharacterized protein</fullName>
    </submittedName>
</protein>
<gene>
    <name evidence="1" type="ORF">SGUI_3297</name>
</gene>
<dbReference type="Gene3D" id="1.10.287.1060">
    <property type="entry name" value="ESAT-6-like"/>
    <property type="match status" value="1"/>
</dbReference>
<dbReference type="InterPro" id="IPR036689">
    <property type="entry name" value="ESAT-6-like_sf"/>
</dbReference>